<name>A0A0G4IH21_PLABS</name>
<sequence length="584" mass="64286">MGRRPCVLLTLSAIVVAVAGAGSLEEMMADRDYQSAKDWLIEQDRTGDTRAGALIALLHLRGQLPPDNEEVLKWLERGAGLGDHNAHSILGLLHDTGFVVGQRDMARSLMHYYIGALGAKCPECSIVLGYRHLHGIGVPKSCDAAVRYYMSASDKVVEQLSSSELIPTFERVRLTDENARNRPTEESTDVIKYFEHAADGGDVSAQVALGQLSEHGIRGVPQDMGKAAMWFRRAANQGDSTAMAQLAGLTAQGLGVPQDNKTALELFQASAKLGNAAGYAGLGHMYMEGAGVERDMRLAVKYFKEAADRGNAEAQYILGTLYYSGDAVDKSHVTALHYFTAAGHQGHTAALYNLAQMHLLGHGTHKSCSLAVRLHKVVAERGRWAAERHRRGHDAFCKGLMEEALWEYISCAMYGDEVCQLNAGWMLSQPVGYYGDDHDQMAVQFWRLAADQGSAIAQRVLGDYCYAEVVSGGVQEAIRRYQQAADRADAQAMFNLGYLHQWGPKQDLHLAKRYYDQAKQASPEAYVPTQLALLALYVHMWWSGVSSSTVPQFRWSEYENAVLALLCVALATVVYIRRDRIARI</sequence>
<dbReference type="Gene3D" id="1.25.40.10">
    <property type="entry name" value="Tetratricopeptide repeat domain"/>
    <property type="match status" value="2"/>
</dbReference>
<keyword evidence="2" id="KW-0732">Signal</keyword>
<dbReference type="OrthoDB" id="27934at2759"/>
<protein>
    <recommendedName>
        <fullName evidence="7">DOD-type homing endonuclease domain-containing protein</fullName>
    </recommendedName>
</protein>
<reference evidence="3 5" key="1">
    <citation type="submission" date="2015-02" db="EMBL/GenBank/DDBJ databases">
        <authorList>
            <person name="Chooi Y.-H."/>
        </authorList>
    </citation>
    <scope>NUCLEOTIDE SEQUENCE [LARGE SCALE GENOMIC DNA]</scope>
    <source>
        <strain evidence="3">E3</strain>
    </source>
</reference>
<geneLocation type="mitochondrion" evidence="4"/>
<evidence type="ECO:0000313" key="5">
    <source>
        <dbReference type="Proteomes" id="UP000039324"/>
    </source>
</evidence>
<dbReference type="Proteomes" id="UP000290189">
    <property type="component" value="Unassembled WGS sequence"/>
</dbReference>
<dbReference type="InterPro" id="IPR006597">
    <property type="entry name" value="Sel1-like"/>
</dbReference>
<dbReference type="PANTHER" id="PTHR11102:SF147">
    <property type="entry name" value="SEL1L ADAPTOR SUBUNIT OF ERAD E3 UBIQUITIN LIGASE"/>
    <property type="match status" value="1"/>
</dbReference>
<dbReference type="STRING" id="37360.A0A0G4IH21"/>
<evidence type="ECO:0000256" key="1">
    <source>
        <dbReference type="ARBA" id="ARBA00038101"/>
    </source>
</evidence>
<dbReference type="OMA" id="LLGHWMD"/>
<feature type="signal peptide" evidence="2">
    <location>
        <begin position="1"/>
        <end position="21"/>
    </location>
</feature>
<dbReference type="Pfam" id="PF08238">
    <property type="entry name" value="Sel1"/>
    <property type="match status" value="9"/>
</dbReference>
<evidence type="ECO:0000313" key="3">
    <source>
        <dbReference type="EMBL" id="CEO94372.1"/>
    </source>
</evidence>
<evidence type="ECO:0000256" key="2">
    <source>
        <dbReference type="SAM" id="SignalP"/>
    </source>
</evidence>
<evidence type="ECO:0008006" key="7">
    <source>
        <dbReference type="Google" id="ProtNLM"/>
    </source>
</evidence>
<dbReference type="GO" id="GO:0005789">
    <property type="term" value="C:endoplasmic reticulum membrane"/>
    <property type="evidence" value="ECO:0007669"/>
    <property type="project" value="TreeGrafter"/>
</dbReference>
<comment type="similarity">
    <text evidence="1">Belongs to the sel-1 family.</text>
</comment>
<dbReference type="GO" id="GO:0036503">
    <property type="term" value="P:ERAD pathway"/>
    <property type="evidence" value="ECO:0007669"/>
    <property type="project" value="TreeGrafter"/>
</dbReference>
<gene>
    <name evidence="3" type="ORF">PBRA_000156</name>
    <name evidence="4" type="ORF">PLBR_LOCUS3936</name>
</gene>
<dbReference type="AlphaFoldDB" id="A0A0G4IH21"/>
<organism evidence="3 5">
    <name type="scientific">Plasmodiophora brassicae</name>
    <name type="common">Clubroot disease agent</name>
    <dbReference type="NCBI Taxonomy" id="37360"/>
    <lineage>
        <taxon>Eukaryota</taxon>
        <taxon>Sar</taxon>
        <taxon>Rhizaria</taxon>
        <taxon>Endomyxa</taxon>
        <taxon>Phytomyxea</taxon>
        <taxon>Plasmodiophorida</taxon>
        <taxon>Plasmodiophoridae</taxon>
        <taxon>Plasmodiophora</taxon>
    </lineage>
</organism>
<dbReference type="SMART" id="SM00671">
    <property type="entry name" value="SEL1"/>
    <property type="match status" value="11"/>
</dbReference>
<dbReference type="PANTHER" id="PTHR11102">
    <property type="entry name" value="SEL-1-LIKE PROTEIN"/>
    <property type="match status" value="1"/>
</dbReference>
<dbReference type="Proteomes" id="UP000039324">
    <property type="component" value="Unassembled WGS sequence"/>
</dbReference>
<accession>A0A0G4IH21</accession>
<feature type="chain" id="PRO_5036293117" description="DOD-type homing endonuclease domain-containing protein" evidence="2">
    <location>
        <begin position="22"/>
        <end position="584"/>
    </location>
</feature>
<dbReference type="InterPro" id="IPR011990">
    <property type="entry name" value="TPR-like_helical_dom_sf"/>
</dbReference>
<evidence type="ECO:0000313" key="4">
    <source>
        <dbReference type="EMBL" id="SPQ96721.1"/>
    </source>
</evidence>
<keyword evidence="4" id="KW-0496">Mitochondrion</keyword>
<reference evidence="4 6" key="2">
    <citation type="submission" date="2018-03" db="EMBL/GenBank/DDBJ databases">
        <authorList>
            <person name="Fogelqvist J."/>
        </authorList>
    </citation>
    <scope>NUCLEOTIDE SEQUENCE [LARGE SCALE GENOMIC DNA]</scope>
</reference>
<dbReference type="InterPro" id="IPR050767">
    <property type="entry name" value="Sel1_AlgK"/>
</dbReference>
<dbReference type="EMBL" id="CDSF01000001">
    <property type="protein sequence ID" value="CEO94372.1"/>
    <property type="molecule type" value="Genomic_DNA"/>
</dbReference>
<dbReference type="EMBL" id="OVEO01000006">
    <property type="protein sequence ID" value="SPQ96721.1"/>
    <property type="molecule type" value="Genomic_DNA"/>
</dbReference>
<dbReference type="SUPFAM" id="SSF81901">
    <property type="entry name" value="HCP-like"/>
    <property type="match status" value="3"/>
</dbReference>
<keyword evidence="5" id="KW-1185">Reference proteome</keyword>
<evidence type="ECO:0000313" key="6">
    <source>
        <dbReference type="Proteomes" id="UP000290189"/>
    </source>
</evidence>
<proteinExistence type="inferred from homology"/>